<evidence type="ECO:0000313" key="12">
    <source>
        <dbReference type="EMBL" id="WAT92819.1"/>
    </source>
</evidence>
<evidence type="ECO:0000313" key="14">
    <source>
        <dbReference type="Proteomes" id="UP000191946"/>
    </source>
</evidence>
<dbReference type="Proteomes" id="UP000726777">
    <property type="component" value="Unassembled WGS sequence"/>
</dbReference>
<evidence type="ECO:0000313" key="3">
    <source>
        <dbReference type="EMBL" id="MCC3807064.1"/>
    </source>
</evidence>
<evidence type="ECO:0000313" key="1">
    <source>
        <dbReference type="EMBL" id="HAS6676653.1"/>
    </source>
</evidence>
<reference evidence="12" key="11">
    <citation type="submission" date="2022-12" db="EMBL/GenBank/DDBJ databases">
        <title>Vibrio parahaemolyticus become highly virulent by producing novel Tc toxins.</title>
        <authorList>
            <person name="Yang F."/>
            <person name="You Y."/>
            <person name="Lai Q."/>
            <person name="Xu L."/>
            <person name="Li F."/>
        </authorList>
    </citation>
    <scope>NUCLEOTIDE SEQUENCE</scope>
    <source>
        <strain evidence="12">Vp-HL-202005</strain>
    </source>
</reference>
<evidence type="ECO:0000313" key="16">
    <source>
        <dbReference type="Proteomes" id="UP000321504"/>
    </source>
</evidence>
<dbReference type="RefSeq" id="WP_005454225.1">
    <property type="nucleotide sequence ID" value="NZ_CABMHD010000003.1"/>
</dbReference>
<dbReference type="GeneID" id="1191365"/>
<evidence type="ECO:0000313" key="18">
    <source>
        <dbReference type="Proteomes" id="UP000518904"/>
    </source>
</evidence>
<reference evidence="2 13" key="1">
    <citation type="submission" date="2015-07" db="EMBL/GenBank/DDBJ databases">
        <title>Foodborne Vibrio parahaemolyticus Isolates.</title>
        <authorList>
            <person name="Ronholm J."/>
            <person name="Petronella N."/>
            <person name="Kenwell R."/>
            <person name="Banerjee S."/>
        </authorList>
    </citation>
    <scope>NUCLEOTIDE SEQUENCE [LARGE SCALE GENOMIC DNA]</scope>
    <source>
        <strain evidence="2 13">HS-06-05</strain>
    </source>
</reference>
<sequence>MGIRDNIAALEQQIYVACSEGDYETVNMLEHQLEYLRGKVEHPLDDDPYALDTRFEWEDDMTK</sequence>
<evidence type="ECO:0000313" key="6">
    <source>
        <dbReference type="EMBL" id="NMU87600.1"/>
    </source>
</evidence>
<dbReference type="EMBL" id="VRMQ01000001">
    <property type="protein sequence ID" value="TXN17890.1"/>
    <property type="molecule type" value="Genomic_DNA"/>
</dbReference>
<dbReference type="EMBL" id="CP034299">
    <property type="protein sequence ID" value="QHH12721.1"/>
    <property type="molecule type" value="Genomic_DNA"/>
</dbReference>
<evidence type="ECO:0000313" key="7">
    <source>
        <dbReference type="EMBL" id="OQJ99084.1"/>
    </source>
</evidence>
<evidence type="ECO:0000313" key="8">
    <source>
        <dbReference type="EMBL" id="OXE31747.1"/>
    </source>
</evidence>
<dbReference type="EMBL" id="NIXT01001004">
    <property type="protein sequence ID" value="OXE31747.1"/>
    <property type="molecule type" value="Genomic_DNA"/>
</dbReference>
<evidence type="ECO:0000313" key="9">
    <source>
        <dbReference type="EMBL" id="QHH12721.1"/>
    </source>
</evidence>
<organism evidence="6 18">
    <name type="scientific">Vibrio parahaemolyticus</name>
    <dbReference type="NCBI Taxonomy" id="670"/>
    <lineage>
        <taxon>Bacteria</taxon>
        <taxon>Pseudomonadati</taxon>
        <taxon>Pseudomonadota</taxon>
        <taxon>Gammaproteobacteria</taxon>
        <taxon>Vibrionales</taxon>
        <taxon>Vibrionaceae</taxon>
        <taxon>Vibrio</taxon>
    </lineage>
</organism>
<dbReference type="Proteomes" id="UP000321504">
    <property type="component" value="Unassembled WGS sequence"/>
</dbReference>
<proteinExistence type="predicted"/>
<reference evidence="9 17" key="5">
    <citation type="submission" date="2018-12" db="EMBL/GenBank/DDBJ databases">
        <title>Genomic insights into the evolutionary origins and pathogenicity of five Vibrio parahaemolyticus strains isolated from the shrimp with acute hepatopancreatic necrosis disease (AHPND).</title>
        <authorList>
            <person name="Yang Q."/>
            <person name="Dong X."/>
            <person name="Xie G."/>
            <person name="Fu S."/>
            <person name="Zou P."/>
            <person name="Sun J."/>
            <person name="Wang Y."/>
            <person name="Huang J."/>
        </authorList>
    </citation>
    <scope>NUCLEOTIDE SEQUENCE [LARGE SCALE GENOMIC DNA]</scope>
    <source>
        <strain evidence="9 17">20160303005-1</strain>
    </source>
</reference>
<reference evidence="1" key="4">
    <citation type="journal article" date="2018" name="Genome Biol.">
        <title>SKESA: strategic k-mer extension for scrupulous assemblies.</title>
        <authorList>
            <person name="Souvorov A."/>
            <person name="Agarwala R."/>
            <person name="Lipman D.J."/>
        </authorList>
    </citation>
    <scope>NUCLEOTIDE SEQUENCE</scope>
    <source>
        <strain evidence="1">1930</strain>
    </source>
</reference>
<evidence type="ECO:0000313" key="11">
    <source>
        <dbReference type="EMBL" id="UYV28788.1"/>
    </source>
</evidence>
<dbReference type="Proteomes" id="UP000037697">
    <property type="component" value="Unassembled WGS sequence"/>
</dbReference>
<dbReference type="EMBL" id="LIRS01000067">
    <property type="protein sequence ID" value="KOY32565.1"/>
    <property type="molecule type" value="Genomic_DNA"/>
</dbReference>
<reference evidence="4" key="12">
    <citation type="submission" date="2023-06" db="EMBL/GenBank/DDBJ databases">
        <title>Genomic Diversity of Vibrio spp. and Metagenomic Analysis of Pathogens in Florida Gulf Coastal Waters Following Hurricane Ian.</title>
        <authorList>
            <person name="Brumfield K.D."/>
        </authorList>
    </citation>
    <scope>NUCLEOTIDE SEQUENCE</scope>
    <source>
        <strain evidence="4">WBS2B-138</strain>
    </source>
</reference>
<reference evidence="18 19" key="8">
    <citation type="submission" date="2020-04" db="EMBL/GenBank/DDBJ databases">
        <title>Whole-genome sequencing of Vibrio spp. from China reveals different genetic environments of blaCTX-M-14 among diverse lineages.</title>
        <authorList>
            <person name="Zheng Z."/>
            <person name="Ye L."/>
            <person name="Chen S."/>
        </authorList>
    </citation>
    <scope>NUCLEOTIDE SEQUENCE [LARGE SCALE GENOMIC DNA]</scope>
    <source>
        <strain evidence="6 18">Vb0551</strain>
        <strain evidence="5 19">Vb0574</strain>
    </source>
</reference>
<dbReference type="EMBL" id="LHQV01000015">
    <property type="protein sequence ID" value="OQJ99084.1"/>
    <property type="molecule type" value="Genomic_DNA"/>
</dbReference>
<dbReference type="STRING" id="670.ACZ92_06575"/>
<gene>
    <name evidence="2" type="ORF">ACX05_10175</name>
    <name evidence="7" type="ORF">AKG60_13780</name>
    <name evidence="8" type="ORF">CA163_16265</name>
    <name evidence="9" type="ORF">EHC69_26135</name>
    <name evidence="10" type="ORF">FVP01_02560</name>
    <name evidence="6" type="ORF">HKB16_32650</name>
    <name evidence="5" type="ORF">HKB21_09940</name>
    <name evidence="1" type="ORF">I7278_07515</name>
    <name evidence="3" type="ORF">IB292_18790</name>
    <name evidence="11" type="ORF">M5598_16340</name>
    <name evidence="12" type="ORF">O1Q84_17595</name>
    <name evidence="4" type="ORF">QX249_06040</name>
</gene>
<dbReference type="OrthoDB" id="5824496at2"/>
<reference evidence="1" key="7">
    <citation type="submission" date="2019-12" db="EMBL/GenBank/DDBJ databases">
        <authorList>
            <consortium name="NCBI Pathogen Detection Project"/>
        </authorList>
    </citation>
    <scope>NUCLEOTIDE SEQUENCE</scope>
    <source>
        <strain evidence="1">1930</strain>
    </source>
</reference>
<accession>A0A072KN60</accession>
<dbReference type="Proteomes" id="UP000518904">
    <property type="component" value="Unassembled WGS sequence"/>
</dbReference>
<dbReference type="OMA" id="NMLEHQL"/>
<dbReference type="EMBL" id="CP114195">
    <property type="protein sequence ID" value="WAT92819.1"/>
    <property type="molecule type" value="Genomic_DNA"/>
</dbReference>
<dbReference type="Proteomes" id="UP000464718">
    <property type="component" value="Chromosome ii"/>
</dbReference>
<protein>
    <submittedName>
        <fullName evidence="6">Uncharacterized protein</fullName>
    </submittedName>
</protein>
<reference evidence="3" key="9">
    <citation type="submission" date="2020-09" db="EMBL/GenBank/DDBJ databases">
        <title>Genome sequence of Vibrio parahaemolyticus isolates.</title>
        <authorList>
            <person name="Hammerl J.A."/>
            <person name="Strauch E."/>
        </authorList>
    </citation>
    <scope>NUCLEOTIDE SEQUENCE</scope>
    <source>
        <strain evidence="3">17-VB00146</strain>
    </source>
</reference>
<dbReference type="Proteomes" id="UP000856022">
    <property type="component" value="Unassembled WGS sequence"/>
</dbReference>
<dbReference type="Proteomes" id="UP000555836">
    <property type="component" value="Unassembled WGS sequence"/>
</dbReference>
<reference evidence="7 14" key="2">
    <citation type="submission" date="2015-08" db="EMBL/GenBank/DDBJ databases">
        <title>Draft Genome Sequences of Vibrio parahaemolyticus Strains.</title>
        <authorList>
            <person name="Gonzalez-Escalona N."/>
            <person name="DePaola A."/>
        </authorList>
    </citation>
    <scope>NUCLEOTIDE SEQUENCE [LARGE SCALE GENOMIC DNA]</scope>
    <source>
        <strain evidence="7 14">CFSAN001621</strain>
    </source>
</reference>
<dbReference type="EMBL" id="JABCLB010002723">
    <property type="protein sequence ID" value="NMU87600.1"/>
    <property type="molecule type" value="Genomic_DNA"/>
</dbReference>
<evidence type="ECO:0000313" key="5">
    <source>
        <dbReference type="EMBL" id="NMU25946.1"/>
    </source>
</evidence>
<evidence type="ECO:0000313" key="2">
    <source>
        <dbReference type="EMBL" id="KOY32565.1"/>
    </source>
</evidence>
<dbReference type="Proteomes" id="UP001253193">
    <property type="component" value="Unassembled WGS sequence"/>
</dbReference>
<evidence type="ECO:0000313" key="15">
    <source>
        <dbReference type="Proteomes" id="UP000214596"/>
    </source>
</evidence>
<dbReference type="EMBL" id="JAUHGG010000002">
    <property type="protein sequence ID" value="MDS1820207.1"/>
    <property type="molecule type" value="Genomic_DNA"/>
</dbReference>
<dbReference type="EMBL" id="DACQKT010000002">
    <property type="protein sequence ID" value="HAS6676653.1"/>
    <property type="molecule type" value="Genomic_DNA"/>
</dbReference>
<evidence type="ECO:0000313" key="19">
    <source>
        <dbReference type="Proteomes" id="UP000555836"/>
    </source>
</evidence>
<evidence type="ECO:0000313" key="17">
    <source>
        <dbReference type="Proteomes" id="UP000464718"/>
    </source>
</evidence>
<reference evidence="10 16" key="6">
    <citation type="submission" date="2019-08" db="EMBL/GenBank/DDBJ databases">
        <title>Emerging of two pre-pandemic pathogenic O4:KUT lineages of Vibrio parahaemolyticus in coastal eastern China.</title>
        <authorList>
            <person name="Yu H."/>
        </authorList>
    </citation>
    <scope>NUCLEOTIDE SEQUENCE [LARGE SCALE GENOMIC DNA]</scope>
    <source>
        <strain evidence="10 16">HZ17-383</strain>
    </source>
</reference>
<reference evidence="8 15" key="3">
    <citation type="journal article" date="2017" name="Appl. Environ. Microbiol.">
        <title>Parallel evolution of two clades of a major Atlantic endemic Vibrio parahaemolyticus pathogen lineage by independent acquisition of related pathogenicity islands.</title>
        <authorList>
            <person name="Xu F."/>
            <person name="Gonzalez-Escalona N."/>
            <person name="Drees K.P."/>
            <person name="Sebra R.P."/>
            <person name="Cooper V.S."/>
            <person name="Jones S.H."/>
            <person name="Whistler C.A."/>
        </authorList>
    </citation>
    <scope>NUCLEOTIDE SEQUENCE [LARGE SCALE GENOMIC DNA]</scope>
    <source>
        <strain evidence="8 15">MAVP-3</strain>
    </source>
</reference>
<dbReference type="EMBL" id="CP097356">
    <property type="protein sequence ID" value="UYV28788.1"/>
    <property type="molecule type" value="Genomic_DNA"/>
</dbReference>
<keyword evidence="14" id="KW-1185">Reference proteome</keyword>
<evidence type="ECO:0000313" key="13">
    <source>
        <dbReference type="Proteomes" id="UP000037697"/>
    </source>
</evidence>
<dbReference type="EMBL" id="JACVHL010000021">
    <property type="protein sequence ID" value="MCC3807064.1"/>
    <property type="molecule type" value="Genomic_DNA"/>
</dbReference>
<dbReference type="Proteomes" id="UP000214596">
    <property type="component" value="Unassembled WGS sequence"/>
</dbReference>
<dbReference type="Proteomes" id="UP000191946">
    <property type="component" value="Unassembled WGS sequence"/>
</dbReference>
<name>A0A072KN60_VIBPH</name>
<dbReference type="Proteomes" id="UP001163036">
    <property type="component" value="Chromosome 2"/>
</dbReference>
<evidence type="ECO:0000313" key="4">
    <source>
        <dbReference type="EMBL" id="MDS1820207.1"/>
    </source>
</evidence>
<reference evidence="11" key="10">
    <citation type="submission" date="2022-05" db="EMBL/GenBank/DDBJ databases">
        <title>Megaplasmid of Vibrio parahaemolyticus.</title>
        <authorList>
            <person name="Strauch E."/>
            <person name="Borowiak M."/>
        </authorList>
    </citation>
    <scope>NUCLEOTIDE SEQUENCE</scope>
    <source>
        <strain evidence="11">16-VB00198</strain>
    </source>
</reference>
<evidence type="ECO:0000313" key="10">
    <source>
        <dbReference type="EMBL" id="TXN17890.1"/>
    </source>
</evidence>
<dbReference type="AlphaFoldDB" id="A0A072KN60"/>
<dbReference type="EMBL" id="JABCLD010001111">
    <property type="protein sequence ID" value="NMU25946.1"/>
    <property type="molecule type" value="Genomic_DNA"/>
</dbReference>
<dbReference type="Proteomes" id="UP001156560">
    <property type="component" value="Chromosome 2"/>
</dbReference>